<sequence>MTESVMSSSPPPYDTSEDIAVTRSAASTSNPNSASPSPHLLPNPAPMVLSWSSPTLPEADVQLYDPYAPRNITTSSSSSQRSQPSHSPEPFGRPPGYVIAGTPTTNIVYSFSDIGDNAMILIPAPNAPDTRPKYHISVRMNCFIPSSYITTIRRGATQEGAIVGDFEMGIADKTATLFIRGKEFPIGDVLGKSGPRRGGLWDWKFVKYGLFWDCKKNPRKCFSFDRKTLFAIFKPVTDLRKPDTPAELPQLEVTPQGQPFFDDILMSVLIIERWRLTPASGDHKQLFN</sequence>
<feature type="compositionally biased region" description="Low complexity" evidence="1">
    <location>
        <begin position="75"/>
        <end position="88"/>
    </location>
</feature>
<organism evidence="2 3">
    <name type="scientific">Armillaria luteobubalina</name>
    <dbReference type="NCBI Taxonomy" id="153913"/>
    <lineage>
        <taxon>Eukaryota</taxon>
        <taxon>Fungi</taxon>
        <taxon>Dikarya</taxon>
        <taxon>Basidiomycota</taxon>
        <taxon>Agaricomycotina</taxon>
        <taxon>Agaricomycetes</taxon>
        <taxon>Agaricomycetidae</taxon>
        <taxon>Agaricales</taxon>
        <taxon>Marasmiineae</taxon>
        <taxon>Physalacriaceae</taxon>
        <taxon>Armillaria</taxon>
    </lineage>
</organism>
<evidence type="ECO:0000313" key="3">
    <source>
        <dbReference type="Proteomes" id="UP001175228"/>
    </source>
</evidence>
<dbReference type="Proteomes" id="UP001175228">
    <property type="component" value="Unassembled WGS sequence"/>
</dbReference>
<protein>
    <submittedName>
        <fullName evidence="2">Uncharacterized protein</fullName>
    </submittedName>
</protein>
<comment type="caution">
    <text evidence="2">The sequence shown here is derived from an EMBL/GenBank/DDBJ whole genome shotgun (WGS) entry which is preliminary data.</text>
</comment>
<proteinExistence type="predicted"/>
<feature type="compositionally biased region" description="Low complexity" evidence="1">
    <location>
        <begin position="24"/>
        <end position="38"/>
    </location>
</feature>
<gene>
    <name evidence="2" type="ORF">EDD18DRAFT_1488</name>
</gene>
<evidence type="ECO:0000313" key="2">
    <source>
        <dbReference type="EMBL" id="KAK0505665.1"/>
    </source>
</evidence>
<evidence type="ECO:0000256" key="1">
    <source>
        <dbReference type="SAM" id="MobiDB-lite"/>
    </source>
</evidence>
<name>A0AA39V4U2_9AGAR</name>
<feature type="region of interest" description="Disordered" evidence="1">
    <location>
        <begin position="1"/>
        <end position="52"/>
    </location>
</feature>
<dbReference type="EMBL" id="JAUEPU010000001">
    <property type="protein sequence ID" value="KAK0505665.1"/>
    <property type="molecule type" value="Genomic_DNA"/>
</dbReference>
<keyword evidence="3" id="KW-1185">Reference proteome</keyword>
<feature type="region of interest" description="Disordered" evidence="1">
    <location>
        <begin position="68"/>
        <end position="97"/>
    </location>
</feature>
<dbReference type="AlphaFoldDB" id="A0AA39V4U2"/>
<accession>A0AA39V4U2</accession>
<reference evidence="2" key="1">
    <citation type="submission" date="2023-06" db="EMBL/GenBank/DDBJ databases">
        <authorList>
            <consortium name="Lawrence Berkeley National Laboratory"/>
            <person name="Ahrendt S."/>
            <person name="Sahu N."/>
            <person name="Indic B."/>
            <person name="Wong-Bajracharya J."/>
            <person name="Merenyi Z."/>
            <person name="Ke H.-M."/>
            <person name="Monk M."/>
            <person name="Kocsube S."/>
            <person name="Drula E."/>
            <person name="Lipzen A."/>
            <person name="Balint B."/>
            <person name="Henrissat B."/>
            <person name="Andreopoulos B."/>
            <person name="Martin F.M."/>
            <person name="Harder C.B."/>
            <person name="Rigling D."/>
            <person name="Ford K.L."/>
            <person name="Foster G.D."/>
            <person name="Pangilinan J."/>
            <person name="Papanicolaou A."/>
            <person name="Barry K."/>
            <person name="LaButti K."/>
            <person name="Viragh M."/>
            <person name="Koriabine M."/>
            <person name="Yan M."/>
            <person name="Riley R."/>
            <person name="Champramary S."/>
            <person name="Plett K.L."/>
            <person name="Tsai I.J."/>
            <person name="Slot J."/>
            <person name="Sipos G."/>
            <person name="Plett J."/>
            <person name="Nagy L.G."/>
            <person name="Grigoriev I.V."/>
        </authorList>
    </citation>
    <scope>NUCLEOTIDE SEQUENCE</scope>
    <source>
        <strain evidence="2">HWK02</strain>
    </source>
</reference>